<feature type="compositionally biased region" description="Basic and acidic residues" evidence="1">
    <location>
        <begin position="47"/>
        <end position="67"/>
    </location>
</feature>
<organism evidence="2 3">
    <name type="scientific">Acinetobacter towneri</name>
    <dbReference type="NCBI Taxonomy" id="202956"/>
    <lineage>
        <taxon>Bacteria</taxon>
        <taxon>Pseudomonadati</taxon>
        <taxon>Pseudomonadota</taxon>
        <taxon>Gammaproteobacteria</taxon>
        <taxon>Moraxellales</taxon>
        <taxon>Moraxellaceae</taxon>
        <taxon>Acinetobacter</taxon>
    </lineage>
</organism>
<sequence length="268" mass="29966">MTVDNSETQDIVDTTATENTGAEGQEIKEWGQDETQEPEQAQDENQEPEKQEPEPEKPKKSRAQERIEQLAREKAELAAKLAAYETKTQATEIKRPVIDDFEDFGEYEAALEKYHIDQAEARVLAKLDERESQKTEQQKQAEFEAAVAEIGDQGIDFQEYAAKAESLPQLPVTLDQFGLSAKDTLLLAKKLIDDEATYIELSQMNAVQAAAKIGQIIASEQAPKTTPPVSKAPPPVKPVQANAPAVRDPSKMNDDEWYREQVKQRKGK</sequence>
<feature type="compositionally biased region" description="Acidic residues" evidence="1">
    <location>
        <begin position="32"/>
        <end position="46"/>
    </location>
</feature>
<feature type="region of interest" description="Disordered" evidence="1">
    <location>
        <begin position="1"/>
        <end position="67"/>
    </location>
</feature>
<feature type="compositionally biased region" description="Polar residues" evidence="1">
    <location>
        <begin position="1"/>
        <end position="22"/>
    </location>
</feature>
<evidence type="ECO:0000256" key="1">
    <source>
        <dbReference type="SAM" id="MobiDB-lite"/>
    </source>
</evidence>
<protein>
    <recommendedName>
        <fullName evidence="4">Scaffolding protein</fullName>
    </recommendedName>
</protein>
<proteinExistence type="predicted"/>
<keyword evidence="3" id="KW-1185">Reference proteome</keyword>
<accession>A0ABX7TJ47</accession>
<evidence type="ECO:0000313" key="2">
    <source>
        <dbReference type="EMBL" id="QTD62694.1"/>
    </source>
</evidence>
<evidence type="ECO:0008006" key="4">
    <source>
        <dbReference type="Google" id="ProtNLM"/>
    </source>
</evidence>
<dbReference type="RefSeq" id="WP_207974006.1">
    <property type="nucleotide sequence ID" value="NZ_CP071770.1"/>
</dbReference>
<name>A0ABX7TJ47_9GAMM</name>
<dbReference type="EMBL" id="CP071770">
    <property type="protein sequence ID" value="QTD62694.1"/>
    <property type="molecule type" value="Genomic_DNA"/>
</dbReference>
<reference evidence="2 3" key="1">
    <citation type="journal article" date="2020" name="Front. Cell. Infect. Microbiol.">
        <title>Characterization of Three Porcine Acinetobacter towneri Strains Co-Harboring tet(X3) and bla OXA-58.</title>
        <authorList>
            <person name="Ma J."/>
            <person name="Wang J."/>
            <person name="Feng J."/>
            <person name="Liu Y."/>
            <person name="Yang B."/>
            <person name="Li R."/>
            <person name="Bai L."/>
            <person name="He T."/>
            <person name="Wang X."/>
            <person name="Yang Z."/>
        </authorList>
    </citation>
    <scope>NUCLEOTIDE SEQUENCE [LARGE SCALE GENOMIC DNA]</scope>
    <source>
        <strain evidence="2 3">GX5</strain>
    </source>
</reference>
<evidence type="ECO:0000313" key="3">
    <source>
        <dbReference type="Proteomes" id="UP000663954"/>
    </source>
</evidence>
<feature type="region of interest" description="Disordered" evidence="1">
    <location>
        <begin position="220"/>
        <end position="268"/>
    </location>
</feature>
<dbReference type="Proteomes" id="UP000663954">
    <property type="component" value="Chromosome"/>
</dbReference>
<gene>
    <name evidence="2" type="ORF">J4G45_05945</name>
</gene>
<feature type="compositionally biased region" description="Basic and acidic residues" evidence="1">
    <location>
        <begin position="248"/>
        <end position="268"/>
    </location>
</feature>